<evidence type="ECO:0000256" key="4">
    <source>
        <dbReference type="PROSITE-ProRule" id="PRU00335"/>
    </source>
</evidence>
<dbReference type="InterPro" id="IPR050109">
    <property type="entry name" value="HTH-type_TetR-like_transc_reg"/>
</dbReference>
<proteinExistence type="predicted"/>
<dbReference type="PRINTS" id="PR00455">
    <property type="entry name" value="HTHTETR"/>
</dbReference>
<dbReference type="Proteomes" id="UP001174208">
    <property type="component" value="Unassembled WGS sequence"/>
</dbReference>
<evidence type="ECO:0000256" key="1">
    <source>
        <dbReference type="ARBA" id="ARBA00023015"/>
    </source>
</evidence>
<keyword evidence="2 4" id="KW-0238">DNA-binding</keyword>
<dbReference type="Pfam" id="PF00440">
    <property type="entry name" value="TetR_N"/>
    <property type="match status" value="1"/>
</dbReference>
<organism evidence="6 7">
    <name type="scientific">Leifsonia williamsii</name>
    <dbReference type="NCBI Taxonomy" id="3035919"/>
    <lineage>
        <taxon>Bacteria</taxon>
        <taxon>Bacillati</taxon>
        <taxon>Actinomycetota</taxon>
        <taxon>Actinomycetes</taxon>
        <taxon>Micrococcales</taxon>
        <taxon>Microbacteriaceae</taxon>
        <taxon>Leifsonia</taxon>
    </lineage>
</organism>
<dbReference type="SUPFAM" id="SSF48498">
    <property type="entry name" value="Tetracyclin repressor-like, C-terminal domain"/>
    <property type="match status" value="1"/>
</dbReference>
<accession>A0ABT8KA07</accession>
<gene>
    <name evidence="6" type="ORF">P5G50_07445</name>
</gene>
<feature type="domain" description="HTH tetR-type" evidence="5">
    <location>
        <begin position="15"/>
        <end position="74"/>
    </location>
</feature>
<dbReference type="Pfam" id="PF21597">
    <property type="entry name" value="TetR_C_43"/>
    <property type="match status" value="1"/>
</dbReference>
<dbReference type="InterPro" id="IPR049445">
    <property type="entry name" value="TetR_SbtR-like_C"/>
</dbReference>
<dbReference type="PANTHER" id="PTHR30055:SF234">
    <property type="entry name" value="HTH-TYPE TRANSCRIPTIONAL REGULATOR BETI"/>
    <property type="match status" value="1"/>
</dbReference>
<keyword evidence="1" id="KW-0805">Transcription regulation</keyword>
<dbReference type="InterPro" id="IPR036271">
    <property type="entry name" value="Tet_transcr_reg_TetR-rel_C_sf"/>
</dbReference>
<feature type="DNA-binding region" description="H-T-H motif" evidence="4">
    <location>
        <begin position="37"/>
        <end position="56"/>
    </location>
</feature>
<evidence type="ECO:0000313" key="7">
    <source>
        <dbReference type="Proteomes" id="UP001174208"/>
    </source>
</evidence>
<dbReference type="RefSeq" id="WP_301211354.1">
    <property type="nucleotide sequence ID" value="NZ_JAROCF010000001.1"/>
</dbReference>
<keyword evidence="3" id="KW-0804">Transcription</keyword>
<dbReference type="Gene3D" id="1.10.357.10">
    <property type="entry name" value="Tetracycline Repressor, domain 2"/>
    <property type="match status" value="1"/>
</dbReference>
<dbReference type="InterPro" id="IPR009057">
    <property type="entry name" value="Homeodomain-like_sf"/>
</dbReference>
<dbReference type="PANTHER" id="PTHR30055">
    <property type="entry name" value="HTH-TYPE TRANSCRIPTIONAL REGULATOR RUTR"/>
    <property type="match status" value="1"/>
</dbReference>
<evidence type="ECO:0000259" key="5">
    <source>
        <dbReference type="PROSITE" id="PS50977"/>
    </source>
</evidence>
<reference evidence="6" key="1">
    <citation type="submission" date="2023-06" db="EMBL/GenBank/DDBJ databases">
        <title>MT1 and MT2 Draft Genomes of Novel Species.</title>
        <authorList>
            <person name="Venkateswaran K."/>
        </authorList>
    </citation>
    <scope>NUCLEOTIDE SEQUENCE</scope>
    <source>
        <strain evidence="6">F6_8S_P_1B</strain>
    </source>
</reference>
<dbReference type="EMBL" id="JAROCF010000001">
    <property type="protein sequence ID" value="MDN4614283.1"/>
    <property type="molecule type" value="Genomic_DNA"/>
</dbReference>
<protein>
    <submittedName>
        <fullName evidence="6">Helix-turn-helix domain-containing protein</fullName>
    </submittedName>
</protein>
<dbReference type="PROSITE" id="PS50977">
    <property type="entry name" value="HTH_TETR_2"/>
    <property type="match status" value="1"/>
</dbReference>
<dbReference type="SUPFAM" id="SSF46689">
    <property type="entry name" value="Homeodomain-like"/>
    <property type="match status" value="1"/>
</dbReference>
<keyword evidence="7" id="KW-1185">Reference proteome</keyword>
<name>A0ABT8KA07_9MICO</name>
<evidence type="ECO:0000313" key="6">
    <source>
        <dbReference type="EMBL" id="MDN4614283.1"/>
    </source>
</evidence>
<dbReference type="InterPro" id="IPR001647">
    <property type="entry name" value="HTH_TetR"/>
</dbReference>
<evidence type="ECO:0000256" key="3">
    <source>
        <dbReference type="ARBA" id="ARBA00023163"/>
    </source>
</evidence>
<sequence>MPSPAAGRPARADARKNQDALLAAARTVFARSGVDAPAREIAAEGGVGVGTLYRNFPTRSDLVAAVFTTEIDATAAAAAEFLATEAPGAALEHWIARFTRFVATKQGLSAALRSGDPAFDALPGYFAEKLGPAMRSLLDAAEASGDVRPGVDPLDLLQAVGDLSHRAPSADGSPNAMVRLLLDGLRTREADAATQRPASS</sequence>
<comment type="caution">
    <text evidence="6">The sequence shown here is derived from an EMBL/GenBank/DDBJ whole genome shotgun (WGS) entry which is preliminary data.</text>
</comment>
<evidence type="ECO:0000256" key="2">
    <source>
        <dbReference type="ARBA" id="ARBA00023125"/>
    </source>
</evidence>